<evidence type="ECO:0000313" key="6">
    <source>
        <dbReference type="Proteomes" id="UP000663760"/>
    </source>
</evidence>
<dbReference type="GO" id="GO:0005730">
    <property type="term" value="C:nucleolus"/>
    <property type="evidence" value="ECO:0007669"/>
    <property type="project" value="TreeGrafter"/>
</dbReference>
<dbReference type="AlphaFoldDB" id="A0A7I8K3I2"/>
<dbReference type="EMBL" id="LR746265">
    <property type="protein sequence ID" value="CAA7391027.1"/>
    <property type="molecule type" value="Genomic_DNA"/>
</dbReference>
<dbReference type="OrthoDB" id="10266662at2759"/>
<evidence type="ECO:0000256" key="4">
    <source>
        <dbReference type="SAM" id="MobiDB-lite"/>
    </source>
</evidence>
<accession>A0A7I8K3I2</accession>
<organism evidence="5 6">
    <name type="scientific">Spirodela intermedia</name>
    <name type="common">Intermediate duckweed</name>
    <dbReference type="NCBI Taxonomy" id="51605"/>
    <lineage>
        <taxon>Eukaryota</taxon>
        <taxon>Viridiplantae</taxon>
        <taxon>Streptophyta</taxon>
        <taxon>Embryophyta</taxon>
        <taxon>Tracheophyta</taxon>
        <taxon>Spermatophyta</taxon>
        <taxon>Magnoliopsida</taxon>
        <taxon>Liliopsida</taxon>
        <taxon>Araceae</taxon>
        <taxon>Lemnoideae</taxon>
        <taxon>Spirodela</taxon>
    </lineage>
</organism>
<feature type="compositionally biased region" description="Basic residues" evidence="4">
    <location>
        <begin position="695"/>
        <end position="710"/>
    </location>
</feature>
<feature type="region of interest" description="Disordered" evidence="4">
    <location>
        <begin position="595"/>
        <end position="710"/>
    </location>
</feature>
<evidence type="ECO:0000256" key="2">
    <source>
        <dbReference type="ARBA" id="ARBA00005907"/>
    </source>
</evidence>
<dbReference type="GO" id="GO:0030690">
    <property type="term" value="C:Noc1p-Noc2p complex"/>
    <property type="evidence" value="ECO:0007669"/>
    <property type="project" value="TreeGrafter"/>
</dbReference>
<evidence type="ECO:0000256" key="3">
    <source>
        <dbReference type="ARBA" id="ARBA00023242"/>
    </source>
</evidence>
<evidence type="ECO:0000313" key="5">
    <source>
        <dbReference type="EMBL" id="CAA7391027.1"/>
    </source>
</evidence>
<dbReference type="InterPro" id="IPR005343">
    <property type="entry name" value="Noc2"/>
</dbReference>
<dbReference type="GO" id="GO:0030691">
    <property type="term" value="C:Noc2p-Noc3p complex"/>
    <property type="evidence" value="ECO:0007669"/>
    <property type="project" value="TreeGrafter"/>
</dbReference>
<dbReference type="Proteomes" id="UP000663760">
    <property type="component" value="Chromosome 2"/>
</dbReference>
<gene>
    <name evidence="5" type="ORF">SI8410_02002416</name>
</gene>
<feature type="compositionally biased region" description="Acidic residues" evidence="4">
    <location>
        <begin position="600"/>
        <end position="619"/>
    </location>
</feature>
<reference evidence="5" key="1">
    <citation type="submission" date="2020-02" db="EMBL/GenBank/DDBJ databases">
        <authorList>
            <person name="Scholz U."/>
            <person name="Mascher M."/>
            <person name="Fiebig A."/>
        </authorList>
    </citation>
    <scope>NUCLEOTIDE SEQUENCE</scope>
</reference>
<keyword evidence="3" id="KW-0539">Nucleus</keyword>
<feature type="compositionally biased region" description="Acidic residues" evidence="4">
    <location>
        <begin position="639"/>
        <end position="675"/>
    </location>
</feature>
<protein>
    <submittedName>
        <fullName evidence="5">Uncharacterized protein</fullName>
    </submittedName>
</protein>
<dbReference type="PANTHER" id="PTHR12687:SF4">
    <property type="entry name" value="NUCLEOLAR COMPLEX PROTEIN 2 HOMOLOG"/>
    <property type="match status" value="1"/>
</dbReference>
<proteinExistence type="inferred from homology"/>
<dbReference type="GO" id="GO:0005654">
    <property type="term" value="C:nucleoplasm"/>
    <property type="evidence" value="ECO:0007669"/>
    <property type="project" value="TreeGrafter"/>
</dbReference>
<sequence length="710" mass="79641">MQSKSIEFWQIDKNDGTTGGNILSSKKAAKEHMQQLQRLQDKDPEFYQFLKDYDKDLLEFNDEDLDDAETGLDGDESQYTKEVVPKPSGKVITTAMVDSWCTEIKDHRLSAIRSSLRAFRAACHYGDDDSSETSRLDIVSSSVFNKIMVLVLTEMDKALRELLKFPTSGGKRETVLDLMHTKLWKKYGNLVKLYLGNTLHVLNQMTDEEMISFTLKRIKCSAVFLAAFPVLLRKFIKVALHFWGTGGGGLQVVSFLFLRDVCVRLGTDCLDACLRGMYKAYVMNCKIKGKYASASKLQHIQFLGNCVAELCGVDLSSTYQNAFIYIRQLATVLRGTLTEKPNKAYLKVYDWQFLCCLELWTGVVCAYSSDPDFRLLAYPLTQIIFGVARLVPTARYFPIRLRCARMLNRISASTGSFIPVSLLLLDMLEMKELNNPPVGGVGKAVDLFTRKLVGKPTLKTRGFQEACVHAVIEQLAEHLALWSYSISFFELSFVLIVRLRSYCKTTNNDRFRKDVRELIRQVEASVEFANAKRGSSELSPNSPSVESFLQAEKEAGISPLSQFVAELRLRAQQRSDSLAKSSVLVGAKSAIFRRKVSGGDGDDDDDDDATDEDSADEAGAEQQQQQARKKSSRVSGVALEDDVVEDLILSSDDDEAPEGDLLSEDEDREPDDPDIEMPSKKRKRPSAPYPSKGKGGPRSKKMNRRKSQKV</sequence>
<comment type="subcellular location">
    <subcellularLocation>
        <location evidence="1">Nucleus</location>
    </subcellularLocation>
</comment>
<evidence type="ECO:0000256" key="1">
    <source>
        <dbReference type="ARBA" id="ARBA00004123"/>
    </source>
</evidence>
<name>A0A7I8K3I2_SPIIN</name>
<comment type="similarity">
    <text evidence="2">Belongs to the NOC2 family.</text>
</comment>
<dbReference type="PANTHER" id="PTHR12687">
    <property type="entry name" value="NUCLEOLAR COMPLEX 2 AND RAD4-RELATED"/>
    <property type="match status" value="1"/>
</dbReference>
<keyword evidence="6" id="KW-1185">Reference proteome</keyword>
<dbReference type="Pfam" id="PF03715">
    <property type="entry name" value="Noc2"/>
    <property type="match status" value="1"/>
</dbReference>
<dbReference type="GO" id="GO:0042273">
    <property type="term" value="P:ribosomal large subunit biogenesis"/>
    <property type="evidence" value="ECO:0007669"/>
    <property type="project" value="TreeGrafter"/>
</dbReference>